<evidence type="ECO:0000313" key="4">
    <source>
        <dbReference type="EMBL" id="WRS39642.1"/>
    </source>
</evidence>
<proteinExistence type="predicted"/>
<dbReference type="PANTHER" id="PTHR34216:SF3">
    <property type="entry name" value="POLY-BETA-1,6-N-ACETYL-D-GLUCOSAMINE N-DEACETYLASE"/>
    <property type="match status" value="1"/>
</dbReference>
<dbReference type="PANTHER" id="PTHR34216">
    <property type="match status" value="1"/>
</dbReference>
<organism evidence="4 5">
    <name type="scientific">Thiobacillus sedimenti</name>
    <dbReference type="NCBI Taxonomy" id="3110231"/>
    <lineage>
        <taxon>Bacteria</taxon>
        <taxon>Pseudomonadati</taxon>
        <taxon>Pseudomonadota</taxon>
        <taxon>Betaproteobacteria</taxon>
        <taxon>Nitrosomonadales</taxon>
        <taxon>Thiobacillaceae</taxon>
        <taxon>Thiobacillus</taxon>
    </lineage>
</organism>
<sequence length="271" mass="29838">MTWIDPLSRALHRQAGQHGPVILMYHAITPGKLAPEWPWAVSMQRFCDQLDFLAGEGYATPTVAELVAAPATAWRGRTAVITFDDGYLDNLAACEALHRRGMRASWFVVSGALGRTPHWRDSGRPAGRMLNAAELRDMQAGGMEIGSHTVNHVRLTSVDDPSLRQELADSKAALEDALGTAVTSFAYPYGAWDARCAAAAAQAGYATACTTCSGWALRDADPYRLRRLTVFNTDTMSMFVRNLSFGDNQTSFRKLLRYEFVRFAQAFASRP</sequence>
<dbReference type="Proteomes" id="UP001334732">
    <property type="component" value="Chromosome"/>
</dbReference>
<keyword evidence="4" id="KW-0378">Hydrolase</keyword>
<dbReference type="InterPro" id="IPR051398">
    <property type="entry name" value="Polysacch_Deacetylase"/>
</dbReference>
<dbReference type="InterPro" id="IPR011330">
    <property type="entry name" value="Glyco_hydro/deAcase_b/a-brl"/>
</dbReference>
<comment type="subcellular location">
    <subcellularLocation>
        <location evidence="1">Secreted</location>
    </subcellularLocation>
</comment>
<reference evidence="4 5" key="1">
    <citation type="submission" date="2023-12" db="EMBL/GenBank/DDBJ databases">
        <title>Thiobacillus sedimentum sp. nov., a chemolithoautotrophic sulfur-oxidizing bacterium isolated from freshwater sediment.</title>
        <authorList>
            <person name="Luo J."/>
            <person name="Dai C."/>
        </authorList>
    </citation>
    <scope>NUCLEOTIDE SEQUENCE [LARGE SCALE GENOMIC DNA]</scope>
    <source>
        <strain evidence="4 5">SCUT-2</strain>
    </source>
</reference>
<dbReference type="RefSeq" id="WP_324780173.1">
    <property type="nucleotide sequence ID" value="NZ_CP141769.1"/>
</dbReference>
<dbReference type="EC" id="3.-.-.-" evidence="4"/>
<keyword evidence="5" id="KW-1185">Reference proteome</keyword>
<gene>
    <name evidence="4" type="ORF">VA613_01870</name>
</gene>
<dbReference type="PROSITE" id="PS51677">
    <property type="entry name" value="NODB"/>
    <property type="match status" value="1"/>
</dbReference>
<dbReference type="CDD" id="cd10918">
    <property type="entry name" value="CE4_NodB_like_5s_6s"/>
    <property type="match status" value="1"/>
</dbReference>
<dbReference type="InterPro" id="IPR002509">
    <property type="entry name" value="NODB_dom"/>
</dbReference>
<evidence type="ECO:0000256" key="2">
    <source>
        <dbReference type="ARBA" id="ARBA00022729"/>
    </source>
</evidence>
<feature type="domain" description="NodB homology" evidence="3">
    <location>
        <begin position="77"/>
        <end position="271"/>
    </location>
</feature>
<dbReference type="EMBL" id="CP141769">
    <property type="protein sequence ID" value="WRS39642.1"/>
    <property type="molecule type" value="Genomic_DNA"/>
</dbReference>
<dbReference type="Pfam" id="PF01522">
    <property type="entry name" value="Polysacc_deac_1"/>
    <property type="match status" value="1"/>
</dbReference>
<keyword evidence="2" id="KW-0732">Signal</keyword>
<dbReference type="Gene3D" id="3.20.20.370">
    <property type="entry name" value="Glycoside hydrolase/deacetylase"/>
    <property type="match status" value="1"/>
</dbReference>
<name>A0ABZ1CMU1_9PROT</name>
<evidence type="ECO:0000259" key="3">
    <source>
        <dbReference type="PROSITE" id="PS51677"/>
    </source>
</evidence>
<accession>A0ABZ1CMU1</accession>
<evidence type="ECO:0000313" key="5">
    <source>
        <dbReference type="Proteomes" id="UP001334732"/>
    </source>
</evidence>
<dbReference type="GO" id="GO:0016787">
    <property type="term" value="F:hydrolase activity"/>
    <property type="evidence" value="ECO:0007669"/>
    <property type="project" value="UniProtKB-KW"/>
</dbReference>
<evidence type="ECO:0000256" key="1">
    <source>
        <dbReference type="ARBA" id="ARBA00004613"/>
    </source>
</evidence>
<dbReference type="SUPFAM" id="SSF88713">
    <property type="entry name" value="Glycoside hydrolase/deacetylase"/>
    <property type="match status" value="1"/>
</dbReference>
<protein>
    <submittedName>
        <fullName evidence="4">Polysaccharide deacetylase family protein</fullName>
        <ecNumber evidence="4">3.-.-.-</ecNumber>
    </submittedName>
</protein>